<organism evidence="1 2">
    <name type="scientific">Rhizopus delemar</name>
    <dbReference type="NCBI Taxonomy" id="936053"/>
    <lineage>
        <taxon>Eukaryota</taxon>
        <taxon>Fungi</taxon>
        <taxon>Fungi incertae sedis</taxon>
        <taxon>Mucoromycota</taxon>
        <taxon>Mucoromycotina</taxon>
        <taxon>Mucoromycetes</taxon>
        <taxon>Mucorales</taxon>
        <taxon>Mucorineae</taxon>
        <taxon>Rhizopodaceae</taxon>
        <taxon>Rhizopus</taxon>
    </lineage>
</organism>
<comment type="caution">
    <text evidence="1">The sequence shown here is derived from an EMBL/GenBank/DDBJ whole genome shotgun (WGS) entry which is preliminary data.</text>
</comment>
<proteinExistence type="predicted"/>
<gene>
    <name evidence="1" type="ORF">G6F50_009665</name>
</gene>
<protein>
    <submittedName>
        <fullName evidence="1">Uncharacterized protein</fullName>
    </submittedName>
</protein>
<keyword evidence="2" id="KW-1185">Reference proteome</keyword>
<accession>A0A9P6YWR0</accession>
<reference evidence="1 2" key="1">
    <citation type="journal article" date="2020" name="Microb. Genom.">
        <title>Genetic diversity of clinical and environmental Mucorales isolates obtained from an investigation of mucormycosis cases among solid organ transplant recipients.</title>
        <authorList>
            <person name="Nguyen M.H."/>
            <person name="Kaul D."/>
            <person name="Muto C."/>
            <person name="Cheng S.J."/>
            <person name="Richter R.A."/>
            <person name="Bruno V.M."/>
            <person name="Liu G."/>
            <person name="Beyhan S."/>
            <person name="Sundermann A.J."/>
            <person name="Mounaud S."/>
            <person name="Pasculle A.W."/>
            <person name="Nierman W.C."/>
            <person name="Driscoll E."/>
            <person name="Cumbie R."/>
            <person name="Clancy C.J."/>
            <person name="Dupont C.L."/>
        </authorList>
    </citation>
    <scope>NUCLEOTIDE SEQUENCE [LARGE SCALE GENOMIC DNA]</scope>
    <source>
        <strain evidence="1 2">GL24</strain>
    </source>
</reference>
<dbReference type="AlphaFoldDB" id="A0A9P6YWR0"/>
<sequence>MSTDDYITAKTQAIPTPILVDQTYGIAVSLIEKEHNSKKATSYIQQIKTHCFDTERLLVVLAELIKIIDTNVFLLDPGNTTRVTEYDFILQIWAPILKSLNNIHGVLHMKTGESSPAQNIVDRKRSYSDARVGFKVSLRLLFNSRQNEHDAFALEAAKAGDPFKLCHDILPPLSWHMHANGVNAHVGTVHLANPGLYLALHESKIHFLRNLASPQPFKKEFVMLVSMVFDLEQDVLLIKKSMNLTDCRKDSAMSRHVDPDNCLDANSCLLSTKPTFYNPPRDEVSLAVLPAGLFGAANTTL</sequence>
<dbReference type="EMBL" id="JAANIU010001943">
    <property type="protein sequence ID" value="KAG1565871.1"/>
    <property type="molecule type" value="Genomic_DNA"/>
</dbReference>
<name>A0A9P6YWR0_9FUNG</name>
<evidence type="ECO:0000313" key="1">
    <source>
        <dbReference type="EMBL" id="KAG1565871.1"/>
    </source>
</evidence>
<dbReference type="Proteomes" id="UP000740926">
    <property type="component" value="Unassembled WGS sequence"/>
</dbReference>
<evidence type="ECO:0000313" key="2">
    <source>
        <dbReference type="Proteomes" id="UP000740926"/>
    </source>
</evidence>